<keyword evidence="2" id="KW-0804">Transcription</keyword>
<dbReference type="PANTHER" id="PTHR12835:SF5">
    <property type="entry name" value="BIOTIN--PROTEIN LIGASE"/>
    <property type="match status" value="1"/>
</dbReference>
<dbReference type="GO" id="GO:0009249">
    <property type="term" value="P:protein lipoylation"/>
    <property type="evidence" value="ECO:0007669"/>
    <property type="project" value="UniProtKB-ARBA"/>
</dbReference>
<dbReference type="InterPro" id="IPR045864">
    <property type="entry name" value="aa-tRNA-synth_II/BPL/LPL"/>
</dbReference>
<dbReference type="SUPFAM" id="SSF50037">
    <property type="entry name" value="C-terminal domain of transcriptional repressors"/>
    <property type="match status" value="1"/>
</dbReference>
<dbReference type="SUPFAM" id="SSF46785">
    <property type="entry name" value="Winged helix' DNA-binding domain"/>
    <property type="match status" value="1"/>
</dbReference>
<dbReference type="GO" id="GO:0005524">
    <property type="term" value="F:ATP binding"/>
    <property type="evidence" value="ECO:0007669"/>
    <property type="project" value="UniProtKB-UniRule"/>
</dbReference>
<dbReference type="InterPro" id="IPR036390">
    <property type="entry name" value="WH_DNA-bd_sf"/>
</dbReference>
<dbReference type="GO" id="GO:0003677">
    <property type="term" value="F:DNA binding"/>
    <property type="evidence" value="ECO:0007669"/>
    <property type="project" value="UniProtKB-UniRule"/>
</dbReference>
<dbReference type="SUPFAM" id="SSF55681">
    <property type="entry name" value="Class II aaRS and biotin synthetases"/>
    <property type="match status" value="1"/>
</dbReference>
<name>A0A1H9RXR2_9LACT</name>
<dbReference type="Gene3D" id="1.10.10.10">
    <property type="entry name" value="Winged helix-like DNA-binding domain superfamily/Winged helix DNA-binding domain"/>
    <property type="match status" value="1"/>
</dbReference>
<keyword evidence="5" id="KW-1185">Reference proteome</keyword>
<dbReference type="Proteomes" id="UP000198948">
    <property type="component" value="Unassembled WGS sequence"/>
</dbReference>
<evidence type="ECO:0000256" key="2">
    <source>
        <dbReference type="HAMAP-Rule" id="MF_00978"/>
    </source>
</evidence>
<dbReference type="InterPro" id="IPR008988">
    <property type="entry name" value="Transcriptional_repressor_C"/>
</dbReference>
<dbReference type="Pfam" id="PF03099">
    <property type="entry name" value="BPL_LplA_LipB"/>
    <property type="match status" value="1"/>
</dbReference>
<dbReference type="InterPro" id="IPR036388">
    <property type="entry name" value="WH-like_DNA-bd_sf"/>
</dbReference>
<dbReference type="InterPro" id="IPR004408">
    <property type="entry name" value="Biotin_CoA_COase_ligase"/>
</dbReference>
<dbReference type="GO" id="GO:0006355">
    <property type="term" value="P:regulation of DNA-templated transcription"/>
    <property type="evidence" value="ECO:0007669"/>
    <property type="project" value="UniProtKB-UniRule"/>
</dbReference>
<evidence type="ECO:0000313" key="4">
    <source>
        <dbReference type="EMBL" id="SER76903.1"/>
    </source>
</evidence>
<keyword evidence="2" id="KW-0238">DNA-binding</keyword>
<dbReference type="EMBL" id="FOHA01000005">
    <property type="protein sequence ID" value="SER76903.1"/>
    <property type="molecule type" value="Genomic_DNA"/>
</dbReference>
<proteinExistence type="inferred from homology"/>
<dbReference type="InterPro" id="IPR013196">
    <property type="entry name" value="HTH_11"/>
</dbReference>
<comment type="similarity">
    <text evidence="2">Belongs to the biotin--protein ligase family.</text>
</comment>
<dbReference type="RefSeq" id="WP_092651256.1">
    <property type="nucleotide sequence ID" value="NZ_FOHA01000005.1"/>
</dbReference>
<feature type="binding site" evidence="2">
    <location>
        <position position="115"/>
    </location>
    <ligand>
        <name>biotin</name>
        <dbReference type="ChEBI" id="CHEBI:57586"/>
    </ligand>
</feature>
<dbReference type="CDD" id="cd16442">
    <property type="entry name" value="BPL"/>
    <property type="match status" value="1"/>
</dbReference>
<keyword evidence="1 2" id="KW-0436">Ligase</keyword>
<dbReference type="STRING" id="142588.SAMN04488559_105127"/>
<dbReference type="Gene3D" id="3.30.930.10">
    <property type="entry name" value="Bira Bifunctional Protein, Domain 2"/>
    <property type="match status" value="1"/>
</dbReference>
<dbReference type="HAMAP" id="MF_00978">
    <property type="entry name" value="Bifunct_BirA"/>
    <property type="match status" value="1"/>
</dbReference>
<evidence type="ECO:0000256" key="1">
    <source>
        <dbReference type="ARBA" id="ARBA00022598"/>
    </source>
</evidence>
<dbReference type="GO" id="GO:0016740">
    <property type="term" value="F:transferase activity"/>
    <property type="evidence" value="ECO:0007669"/>
    <property type="project" value="UniProtKB-ARBA"/>
</dbReference>
<dbReference type="NCBIfam" id="TIGR00121">
    <property type="entry name" value="birA_ligase"/>
    <property type="match status" value="1"/>
</dbReference>
<dbReference type="InterPro" id="IPR030855">
    <property type="entry name" value="Bifunct_BirA"/>
</dbReference>
<dbReference type="OrthoDB" id="9807064at2"/>
<keyword evidence="2" id="KW-0805">Transcription regulation</keyword>
<dbReference type="PANTHER" id="PTHR12835">
    <property type="entry name" value="BIOTIN PROTEIN LIGASE"/>
    <property type="match status" value="1"/>
</dbReference>
<protein>
    <recommendedName>
        <fullName evidence="2">Bifunctional ligase/repressor BirA</fullName>
    </recommendedName>
    <alternativeName>
        <fullName evidence="2">Biotin--[acetyl-CoA-carboxylase] ligase</fullName>
        <ecNumber evidence="2">6.3.4.15</ecNumber>
    </alternativeName>
    <alternativeName>
        <fullName evidence="2">Biotin--protein ligase</fullName>
    </alternativeName>
    <alternativeName>
        <fullName evidence="2">Biotin-[acetyl-CoA carboxylase] synthetase</fullName>
    </alternativeName>
</protein>
<gene>
    <name evidence="2" type="primary">birA</name>
    <name evidence="4" type="ORF">SAMN04488559_105127</name>
</gene>
<dbReference type="InterPro" id="IPR004143">
    <property type="entry name" value="BPL_LPL_catalytic"/>
</dbReference>
<feature type="DNA-binding region" description="H-T-H motif" evidence="2">
    <location>
        <begin position="22"/>
        <end position="41"/>
    </location>
</feature>
<dbReference type="GO" id="GO:0004077">
    <property type="term" value="F:biotin--[biotin carboxyl-carrier protein] ligase activity"/>
    <property type="evidence" value="ECO:0007669"/>
    <property type="project" value="UniProtKB-UniRule"/>
</dbReference>
<evidence type="ECO:0000259" key="3">
    <source>
        <dbReference type="PROSITE" id="PS51733"/>
    </source>
</evidence>
<keyword evidence="2" id="KW-0092">Biotin</keyword>
<evidence type="ECO:0000313" key="5">
    <source>
        <dbReference type="Proteomes" id="UP000198948"/>
    </source>
</evidence>
<feature type="domain" description="BPL/LPL catalytic" evidence="3">
    <location>
        <begin position="68"/>
        <end position="257"/>
    </location>
</feature>
<dbReference type="PROSITE" id="PS51733">
    <property type="entry name" value="BPL_LPL_CATALYTIC"/>
    <property type="match status" value="1"/>
</dbReference>
<dbReference type="Gene3D" id="2.30.30.100">
    <property type="match status" value="1"/>
</dbReference>
<keyword evidence="2" id="KW-0547">Nucleotide-binding</keyword>
<accession>A0A1H9RXR2</accession>
<sequence length="329" mass="36434">MKTTKQKILHLLIKEAPNALSGEKMGQLLAISRTAIWKGIQSLKDDGYGIVSQGKNGYALPYLPIDEAKIRQQLKTHFLGQKMQVFPTIPSTNVFAKEEAQQKPENGKVYLAEEQTLGRGRLGRVWSSPKGKTIALSMVLTPEIPPMEASKLTQIVAAAFVEATKNIADVQIKWPNDIVINGKKLCGILTEISAELTQIHYVVIGIGINTNLSFEEMPPDIQEKATSLLQVLGKEIDPNHLIASFLTTFEKYYAAFIATGNYQPTLQICRQHSAVIGKEIYVIQQDSKRLAKAVDIDEKGQLLVQFENEKKTTPIFAGEVSIRGTQGYI</sequence>
<feature type="binding site" evidence="2">
    <location>
        <begin position="119"/>
        <end position="121"/>
    </location>
    <ligand>
        <name>biotin</name>
        <dbReference type="ChEBI" id="CHEBI:57586"/>
    </ligand>
</feature>
<comment type="catalytic activity">
    <reaction evidence="2">
        <text>biotin + L-lysyl-[protein] + ATP = N(6)-biotinyl-L-lysyl-[protein] + AMP + diphosphate + H(+)</text>
        <dbReference type="Rhea" id="RHEA:11756"/>
        <dbReference type="Rhea" id="RHEA-COMP:9752"/>
        <dbReference type="Rhea" id="RHEA-COMP:10505"/>
        <dbReference type="ChEBI" id="CHEBI:15378"/>
        <dbReference type="ChEBI" id="CHEBI:29969"/>
        <dbReference type="ChEBI" id="CHEBI:30616"/>
        <dbReference type="ChEBI" id="CHEBI:33019"/>
        <dbReference type="ChEBI" id="CHEBI:57586"/>
        <dbReference type="ChEBI" id="CHEBI:83144"/>
        <dbReference type="ChEBI" id="CHEBI:456215"/>
        <dbReference type="EC" id="6.3.4.15"/>
    </reaction>
</comment>
<reference evidence="4 5" key="1">
    <citation type="submission" date="2016-10" db="EMBL/GenBank/DDBJ databases">
        <authorList>
            <person name="de Groot N.N."/>
        </authorList>
    </citation>
    <scope>NUCLEOTIDE SEQUENCE [LARGE SCALE GENOMIC DNA]</scope>
    <source>
        <strain evidence="4 5">DSM 13760</strain>
    </source>
</reference>
<organism evidence="4 5">
    <name type="scientific">Isobaculum melis</name>
    <dbReference type="NCBI Taxonomy" id="142588"/>
    <lineage>
        <taxon>Bacteria</taxon>
        <taxon>Bacillati</taxon>
        <taxon>Bacillota</taxon>
        <taxon>Bacilli</taxon>
        <taxon>Lactobacillales</taxon>
        <taxon>Carnobacteriaceae</taxon>
        <taxon>Isobaculum</taxon>
    </lineage>
</organism>
<dbReference type="Pfam" id="PF08279">
    <property type="entry name" value="HTH_11"/>
    <property type="match status" value="1"/>
</dbReference>
<keyword evidence="2" id="KW-0067">ATP-binding</keyword>
<comment type="function">
    <text evidence="2">Acts both as a biotin--[acetyl-CoA-carboxylase] ligase and a repressor.</text>
</comment>
<feature type="binding site" evidence="2">
    <location>
        <position position="184"/>
    </location>
    <ligand>
        <name>biotin</name>
        <dbReference type="ChEBI" id="CHEBI:57586"/>
    </ligand>
</feature>
<dbReference type="EC" id="6.3.4.15" evidence="2"/>
<feature type="binding site" evidence="2">
    <location>
        <begin position="91"/>
        <end position="93"/>
    </location>
    <ligand>
        <name>biotin</name>
        <dbReference type="ChEBI" id="CHEBI:57586"/>
    </ligand>
</feature>
<keyword evidence="2" id="KW-0678">Repressor</keyword>
<dbReference type="AlphaFoldDB" id="A0A1H9RXR2"/>
<dbReference type="GO" id="GO:0005737">
    <property type="term" value="C:cytoplasm"/>
    <property type="evidence" value="ECO:0007669"/>
    <property type="project" value="TreeGrafter"/>
</dbReference>